<gene>
    <name evidence="1" type="ORF">GCM10022395_32830</name>
</gene>
<dbReference type="EMBL" id="BAABCY010000086">
    <property type="protein sequence ID" value="GAA3581717.1"/>
    <property type="molecule type" value="Genomic_DNA"/>
</dbReference>
<proteinExistence type="predicted"/>
<sequence length="114" mass="13361">MQSLNISLEDFSKLDVLLELAAFHEENYGCTFLDFLEENYGDEECSHTDNHHDHDDLPFKHDHKSCQHLAINFTINSANFEIGYEAFIEIPCNFFYKDSYSLFEHPPIFQPPRA</sequence>
<accession>A0ABP6YIF0</accession>
<reference evidence="2" key="1">
    <citation type="journal article" date="2019" name="Int. J. Syst. Evol. Microbiol.">
        <title>The Global Catalogue of Microorganisms (GCM) 10K type strain sequencing project: providing services to taxonomists for standard genome sequencing and annotation.</title>
        <authorList>
            <consortium name="The Broad Institute Genomics Platform"/>
            <consortium name="The Broad Institute Genome Sequencing Center for Infectious Disease"/>
            <person name="Wu L."/>
            <person name="Ma J."/>
        </authorList>
    </citation>
    <scope>NUCLEOTIDE SEQUENCE [LARGE SCALE GENOMIC DNA]</scope>
    <source>
        <strain evidence="2">JCM 17111</strain>
    </source>
</reference>
<protein>
    <submittedName>
        <fullName evidence="1">Uncharacterized protein</fullName>
    </submittedName>
</protein>
<comment type="caution">
    <text evidence="1">The sequence shown here is derived from an EMBL/GenBank/DDBJ whole genome shotgun (WGS) entry which is preliminary data.</text>
</comment>
<dbReference type="Proteomes" id="UP001500954">
    <property type="component" value="Unassembled WGS sequence"/>
</dbReference>
<evidence type="ECO:0000313" key="2">
    <source>
        <dbReference type="Proteomes" id="UP001500954"/>
    </source>
</evidence>
<organism evidence="1 2">
    <name type="scientific">Snuella lapsa</name>
    <dbReference type="NCBI Taxonomy" id="870481"/>
    <lineage>
        <taxon>Bacteria</taxon>
        <taxon>Pseudomonadati</taxon>
        <taxon>Bacteroidota</taxon>
        <taxon>Flavobacteriia</taxon>
        <taxon>Flavobacteriales</taxon>
        <taxon>Flavobacteriaceae</taxon>
        <taxon>Snuella</taxon>
    </lineage>
</organism>
<name>A0ABP6YIF0_9FLAO</name>
<keyword evidence="2" id="KW-1185">Reference proteome</keyword>
<evidence type="ECO:0000313" key="1">
    <source>
        <dbReference type="EMBL" id="GAA3581717.1"/>
    </source>
</evidence>